<keyword evidence="3" id="KW-1185">Reference proteome</keyword>
<dbReference type="EMBL" id="JARULN010000001">
    <property type="protein sequence ID" value="MDG5753051.1"/>
    <property type="molecule type" value="Genomic_DNA"/>
</dbReference>
<dbReference type="Pfam" id="PF14344">
    <property type="entry name" value="DUF4397"/>
    <property type="match status" value="1"/>
</dbReference>
<comment type="caution">
    <text evidence="2">The sequence shown here is derived from an EMBL/GenBank/DDBJ whole genome shotgun (WGS) entry which is preliminary data.</text>
</comment>
<feature type="domain" description="DUF4397" evidence="1">
    <location>
        <begin position="8"/>
        <end position="117"/>
    </location>
</feature>
<accession>A0ABT6H3U3</accession>
<name>A0ABT6H3U3_9BACI</name>
<dbReference type="RefSeq" id="WP_278017977.1">
    <property type="nucleotide sequence ID" value="NZ_JARRRY010000001.1"/>
</dbReference>
<evidence type="ECO:0000313" key="2">
    <source>
        <dbReference type="EMBL" id="MDG5753051.1"/>
    </source>
</evidence>
<dbReference type="InterPro" id="IPR025510">
    <property type="entry name" value="DUF4397"/>
</dbReference>
<organism evidence="2 3">
    <name type="scientific">Ectobacillus antri</name>
    <dbReference type="NCBI Taxonomy" id="2486280"/>
    <lineage>
        <taxon>Bacteria</taxon>
        <taxon>Bacillati</taxon>
        <taxon>Bacillota</taxon>
        <taxon>Bacilli</taxon>
        <taxon>Bacillales</taxon>
        <taxon>Bacillaceae</taxon>
        <taxon>Ectobacillus</taxon>
    </lineage>
</organism>
<evidence type="ECO:0000259" key="1">
    <source>
        <dbReference type="Pfam" id="PF14344"/>
    </source>
</evidence>
<dbReference type="Proteomes" id="UP001218246">
    <property type="component" value="Unassembled WGS sequence"/>
</dbReference>
<gene>
    <name evidence="2" type="ORF">P6P90_03435</name>
</gene>
<sequence length="190" mass="21421">MYRSATPAKVRILHAFPKSPIYNINVNYQPVMQKLAFKQCSEFISLPPGQYRFDVMEGVKTALSAIVPIHNGMSYLLIITGKSTPRILQYTEDTFLPFGQAKIRLGHLSSDAPPVDLFLKTGEPLFSNVAFTELTAYLQVSPGIADFEVRALDSEKVLLTSPRLHIEANRVYTFYIVDFLSKLELLYVTN</sequence>
<reference evidence="2 3" key="1">
    <citation type="submission" date="2023-04" db="EMBL/GenBank/DDBJ databases">
        <title>Ectobacillus antri isolated from activated sludge.</title>
        <authorList>
            <person name="Yan P."/>
            <person name="Liu X."/>
        </authorList>
    </citation>
    <scope>NUCLEOTIDE SEQUENCE [LARGE SCALE GENOMIC DNA]</scope>
    <source>
        <strain evidence="2 3">C18H</strain>
    </source>
</reference>
<proteinExistence type="predicted"/>
<evidence type="ECO:0000313" key="3">
    <source>
        <dbReference type="Proteomes" id="UP001218246"/>
    </source>
</evidence>
<protein>
    <submittedName>
        <fullName evidence="2">DUF4397 domain-containing protein</fullName>
    </submittedName>
</protein>